<evidence type="ECO:0000313" key="1">
    <source>
        <dbReference type="EMBL" id="QBK30139.1"/>
    </source>
</evidence>
<name>A0A4P6V0I9_9HYPH</name>
<dbReference type="KEGG" id="rpod:E0E05_05720"/>
<protein>
    <submittedName>
        <fullName evidence="1">Uncharacterized protein</fullName>
    </submittedName>
</protein>
<dbReference type="Proteomes" id="UP000293719">
    <property type="component" value="Chromosome"/>
</dbReference>
<proteinExistence type="predicted"/>
<dbReference type="OrthoDB" id="8478560at2"/>
<keyword evidence="2" id="KW-1185">Reference proteome</keyword>
<evidence type="ECO:0000313" key="2">
    <source>
        <dbReference type="Proteomes" id="UP000293719"/>
    </source>
</evidence>
<dbReference type="EMBL" id="CP036532">
    <property type="protein sequence ID" value="QBK30139.1"/>
    <property type="molecule type" value="Genomic_DNA"/>
</dbReference>
<sequence>METTEKIVEAYVRYVKGWATIPNLRCDGQFEIDLIAIDPVNLGRYHIETTVSGSQSYSKLTAKEFSLEKHNQRVQKAGQRRTVGFFVERKFGQPQIAAKLREYGFTDDNSHKVVVTWDWTPEAEEAATRAGIELWSFQSIMAEIANSIRHQRAYFTDDTLRTINLFVRAMQGLQRDDVKPESTPPKAEAGEYWVYRNWVHKRARLHRPSCGYCNFGKGTQGVDSRSTGEWRPFPDIEAARTYLDGLGYDDAATCGVCM</sequence>
<gene>
    <name evidence="1" type="ORF">E0E05_05720</name>
</gene>
<dbReference type="RefSeq" id="WP_131615841.1">
    <property type="nucleotide sequence ID" value="NZ_CP036532.1"/>
</dbReference>
<accession>A0A4P6V0I9</accession>
<reference evidence="1 2" key="1">
    <citation type="journal article" date="2017" name="Int. J. Syst. Evol. Microbiol.">
        <title>Roseitalea porphyridii gen. nov., sp. nov., isolated from a red alga, and reclassification of Hoeflea suaedae Chung et al. 2013 as Pseudohoeflea suaedae gen. nov., comb. nov.</title>
        <authorList>
            <person name="Hyeon J.W."/>
            <person name="Jeong S.E."/>
            <person name="Baek K."/>
            <person name="Jeon C.O."/>
        </authorList>
    </citation>
    <scope>NUCLEOTIDE SEQUENCE [LARGE SCALE GENOMIC DNA]</scope>
    <source>
        <strain evidence="1 2">MA7-20</strain>
    </source>
</reference>
<organism evidence="1 2">
    <name type="scientific">Roseitalea porphyridii</name>
    <dbReference type="NCBI Taxonomy" id="1852022"/>
    <lineage>
        <taxon>Bacteria</taxon>
        <taxon>Pseudomonadati</taxon>
        <taxon>Pseudomonadota</taxon>
        <taxon>Alphaproteobacteria</taxon>
        <taxon>Hyphomicrobiales</taxon>
        <taxon>Ahrensiaceae</taxon>
        <taxon>Roseitalea</taxon>
    </lineage>
</organism>
<dbReference type="GeneID" id="90766789"/>
<dbReference type="AlphaFoldDB" id="A0A4P6V0I9"/>